<dbReference type="InterPro" id="IPR003661">
    <property type="entry name" value="HisK_dim/P_dom"/>
</dbReference>
<feature type="transmembrane region" description="Helical" evidence="10">
    <location>
        <begin position="157"/>
        <end position="175"/>
    </location>
</feature>
<dbReference type="SMART" id="SM00387">
    <property type="entry name" value="HATPase_c"/>
    <property type="match status" value="1"/>
</dbReference>
<dbReference type="Proteomes" id="UP001321700">
    <property type="component" value="Unassembled WGS sequence"/>
</dbReference>
<keyword evidence="9" id="KW-0175">Coiled coil</keyword>
<evidence type="ECO:0000256" key="5">
    <source>
        <dbReference type="ARBA" id="ARBA00022741"/>
    </source>
</evidence>
<evidence type="ECO:0000256" key="1">
    <source>
        <dbReference type="ARBA" id="ARBA00000085"/>
    </source>
</evidence>
<evidence type="ECO:0000256" key="6">
    <source>
        <dbReference type="ARBA" id="ARBA00022777"/>
    </source>
</evidence>
<keyword evidence="3" id="KW-0597">Phosphoprotein</keyword>
<keyword evidence="13" id="KW-1185">Reference proteome</keyword>
<dbReference type="InterPro" id="IPR035965">
    <property type="entry name" value="PAS-like_dom_sf"/>
</dbReference>
<name>A0ABU3KR56_9BURK</name>
<accession>A0ABU3KR56</accession>
<feature type="coiled-coil region" evidence="9">
    <location>
        <begin position="324"/>
        <end position="376"/>
    </location>
</feature>
<dbReference type="InterPro" id="IPR004358">
    <property type="entry name" value="Sig_transdc_His_kin-like_C"/>
</dbReference>
<dbReference type="InterPro" id="IPR000014">
    <property type="entry name" value="PAS"/>
</dbReference>
<keyword evidence="10" id="KW-1133">Transmembrane helix</keyword>
<keyword evidence="6" id="KW-0418">Kinase</keyword>
<evidence type="ECO:0000313" key="12">
    <source>
        <dbReference type="EMBL" id="MDT7519907.1"/>
    </source>
</evidence>
<dbReference type="CDD" id="cd00082">
    <property type="entry name" value="HisKA"/>
    <property type="match status" value="1"/>
</dbReference>
<dbReference type="InterPro" id="IPR036097">
    <property type="entry name" value="HisK_dim/P_sf"/>
</dbReference>
<dbReference type="Pfam" id="PF00989">
    <property type="entry name" value="PAS"/>
    <property type="match status" value="1"/>
</dbReference>
<dbReference type="RefSeq" id="WP_313875555.1">
    <property type="nucleotide sequence ID" value="NZ_JAVBIK010000001.1"/>
</dbReference>
<dbReference type="PROSITE" id="PS50109">
    <property type="entry name" value="HIS_KIN"/>
    <property type="match status" value="1"/>
</dbReference>
<dbReference type="SUPFAM" id="SSF47384">
    <property type="entry name" value="Homodimeric domain of signal transducing histidine kinase"/>
    <property type="match status" value="1"/>
</dbReference>
<keyword evidence="8" id="KW-0902">Two-component regulatory system</keyword>
<evidence type="ECO:0000256" key="10">
    <source>
        <dbReference type="SAM" id="Phobius"/>
    </source>
</evidence>
<dbReference type="EC" id="2.7.13.3" evidence="2"/>
<comment type="caution">
    <text evidence="12">The sequence shown here is derived from an EMBL/GenBank/DDBJ whole genome shotgun (WGS) entry which is preliminary data.</text>
</comment>
<dbReference type="InterPro" id="IPR013767">
    <property type="entry name" value="PAS_fold"/>
</dbReference>
<dbReference type="Gene3D" id="1.10.287.130">
    <property type="match status" value="1"/>
</dbReference>
<keyword evidence="4" id="KW-0808">Transferase</keyword>
<keyword evidence="5" id="KW-0547">Nucleotide-binding</keyword>
<dbReference type="InterPro" id="IPR003594">
    <property type="entry name" value="HATPase_dom"/>
</dbReference>
<dbReference type="GO" id="GO:0005524">
    <property type="term" value="F:ATP binding"/>
    <property type="evidence" value="ECO:0007669"/>
    <property type="project" value="UniProtKB-KW"/>
</dbReference>
<proteinExistence type="predicted"/>
<keyword evidence="7 12" id="KW-0067">ATP-binding</keyword>
<feature type="domain" description="Histidine kinase" evidence="11">
    <location>
        <begin position="385"/>
        <end position="618"/>
    </location>
</feature>
<evidence type="ECO:0000256" key="8">
    <source>
        <dbReference type="ARBA" id="ARBA00023012"/>
    </source>
</evidence>
<dbReference type="Gene3D" id="3.30.565.10">
    <property type="entry name" value="Histidine kinase-like ATPase, C-terminal domain"/>
    <property type="match status" value="1"/>
</dbReference>
<protein>
    <recommendedName>
        <fullName evidence="2">histidine kinase</fullName>
        <ecNumber evidence="2">2.7.13.3</ecNumber>
    </recommendedName>
</protein>
<dbReference type="InterPro" id="IPR005467">
    <property type="entry name" value="His_kinase_dom"/>
</dbReference>
<keyword evidence="10" id="KW-0472">Membrane</keyword>
<gene>
    <name evidence="12" type="ORF">RAE19_14515</name>
</gene>
<dbReference type="Gene3D" id="3.30.450.20">
    <property type="entry name" value="PAS domain"/>
    <property type="match status" value="1"/>
</dbReference>
<dbReference type="Pfam" id="PF02518">
    <property type="entry name" value="HATPase_c"/>
    <property type="match status" value="1"/>
</dbReference>
<evidence type="ECO:0000259" key="11">
    <source>
        <dbReference type="PROSITE" id="PS50109"/>
    </source>
</evidence>
<feature type="transmembrane region" description="Helical" evidence="10">
    <location>
        <begin position="46"/>
        <end position="65"/>
    </location>
</feature>
<comment type="catalytic activity">
    <reaction evidence="1">
        <text>ATP + protein L-histidine = ADP + protein N-phospho-L-histidine.</text>
        <dbReference type="EC" id="2.7.13.3"/>
    </reaction>
</comment>
<dbReference type="EMBL" id="JAVBIK010000001">
    <property type="protein sequence ID" value="MDT7519907.1"/>
    <property type="molecule type" value="Genomic_DNA"/>
</dbReference>
<dbReference type="NCBIfam" id="TIGR00229">
    <property type="entry name" value="sensory_box"/>
    <property type="match status" value="1"/>
</dbReference>
<organism evidence="12 13">
    <name type="scientific">Rhodoferax potami</name>
    <dbReference type="NCBI Taxonomy" id="3068338"/>
    <lineage>
        <taxon>Bacteria</taxon>
        <taxon>Pseudomonadati</taxon>
        <taxon>Pseudomonadota</taxon>
        <taxon>Betaproteobacteria</taxon>
        <taxon>Burkholderiales</taxon>
        <taxon>Comamonadaceae</taxon>
        <taxon>Rhodoferax</taxon>
    </lineage>
</organism>
<evidence type="ECO:0000256" key="4">
    <source>
        <dbReference type="ARBA" id="ARBA00022679"/>
    </source>
</evidence>
<evidence type="ECO:0000313" key="13">
    <source>
        <dbReference type="Proteomes" id="UP001321700"/>
    </source>
</evidence>
<dbReference type="PRINTS" id="PR00344">
    <property type="entry name" value="BCTRLSENSOR"/>
</dbReference>
<dbReference type="CDD" id="cd00130">
    <property type="entry name" value="PAS"/>
    <property type="match status" value="1"/>
</dbReference>
<reference evidence="12 13" key="1">
    <citation type="submission" date="2023-08" db="EMBL/GenBank/DDBJ databases">
        <title>Rhodoferax potami sp. nov. and Rhodoferax mekongensis sp. nov., isolated from the Mekong River in Thailand.</title>
        <authorList>
            <person name="Kitikhun S."/>
            <person name="Charoenyingcharoen P."/>
            <person name="Siriarchawattana P."/>
            <person name="Likhitrattanapisal S."/>
            <person name="Nilsakha T."/>
            <person name="Chanpet A."/>
            <person name="Rattanawaree P."/>
            <person name="Ingsriswang S."/>
        </authorList>
    </citation>
    <scope>NUCLEOTIDE SEQUENCE [LARGE SCALE GENOMIC DNA]</scope>
    <source>
        <strain evidence="12 13">TBRC 17660</strain>
    </source>
</reference>
<sequence>MRLPTSLLKPNVTLAGSELSMLFSRLLRTTTAASVLYLLVSPLLGSHINTLIAPALISIAGLVCMGLQSRGRFKTAIAMYAWMLWSVVALQSAIRGGALNPILNVDLIVILVAGWLLGLRHALQLAIATVLWLIALPVLQEAGWIHPEPATNPWGILLAQVVILTGGFLAFRLVLGAYQQHVQNAQTLNASLAEKLDDLSRKEAALRESEQRVSQILQASPLPMLVSEFERGTCLEINPAWERSFERSRKDVIGRTAVELGMWRDESLRRVFKQQFADTGRVEGFEVRHDLPGGGVRTLLLSSERFSYGGQSCVLTISVDVTERKRLEQALMDLNANLEQRVSERTRALDEANQHLTQTMANLQRAQDELISIEKLASLGSLVAGVAHELNTPIGNALMTISTLQEKSERASREVMAGSLKKSAFQEFMHSLVEGTTLSRRSLERAVNLIGSFKQVAVDQESERRRTFDVRETVNEVVDMLRPSMKFQRHQLSVEIPEGLLVESFPGPLGQVVMNLVSNAMVHGLADRDDGAVQVSAASAPDHKFFVLTVQDNGCGIPPENLDRVFDPFFTTRLGQGGSGLGLSVSHRIVTRILGGRIKVSSTLGGGCAFEMTLPKVAPQVVY</sequence>
<dbReference type="InterPro" id="IPR036890">
    <property type="entry name" value="HATPase_C_sf"/>
</dbReference>
<evidence type="ECO:0000256" key="9">
    <source>
        <dbReference type="SAM" id="Coils"/>
    </source>
</evidence>
<dbReference type="SUPFAM" id="SSF55874">
    <property type="entry name" value="ATPase domain of HSP90 chaperone/DNA topoisomerase II/histidine kinase"/>
    <property type="match status" value="1"/>
</dbReference>
<feature type="coiled-coil region" evidence="9">
    <location>
        <begin position="182"/>
        <end position="219"/>
    </location>
</feature>
<keyword evidence="10" id="KW-0812">Transmembrane</keyword>
<dbReference type="SMART" id="SM00091">
    <property type="entry name" value="PAS"/>
    <property type="match status" value="1"/>
</dbReference>
<evidence type="ECO:0000256" key="7">
    <source>
        <dbReference type="ARBA" id="ARBA00022840"/>
    </source>
</evidence>
<dbReference type="PANTHER" id="PTHR43065:SF42">
    <property type="entry name" value="TWO-COMPONENT SENSOR PPRA"/>
    <property type="match status" value="1"/>
</dbReference>
<evidence type="ECO:0000256" key="2">
    <source>
        <dbReference type="ARBA" id="ARBA00012438"/>
    </source>
</evidence>
<dbReference type="SUPFAM" id="SSF55785">
    <property type="entry name" value="PYP-like sensor domain (PAS domain)"/>
    <property type="match status" value="1"/>
</dbReference>
<feature type="transmembrane region" description="Helical" evidence="10">
    <location>
        <begin position="77"/>
        <end position="94"/>
    </location>
</feature>
<evidence type="ECO:0000256" key="3">
    <source>
        <dbReference type="ARBA" id="ARBA00022553"/>
    </source>
</evidence>
<dbReference type="PANTHER" id="PTHR43065">
    <property type="entry name" value="SENSOR HISTIDINE KINASE"/>
    <property type="match status" value="1"/>
</dbReference>